<dbReference type="AlphaFoldDB" id="A0A6A6FNB3"/>
<keyword evidence="1" id="KW-0040">ANK repeat</keyword>
<dbReference type="InterPro" id="IPR002110">
    <property type="entry name" value="Ankyrin_rpt"/>
</dbReference>
<protein>
    <submittedName>
        <fullName evidence="3">Uncharacterized protein</fullName>
    </submittedName>
</protein>
<dbReference type="Proteomes" id="UP000799539">
    <property type="component" value="Unassembled WGS sequence"/>
</dbReference>
<feature type="non-terminal residue" evidence="3">
    <location>
        <position position="220"/>
    </location>
</feature>
<dbReference type="PROSITE" id="PS50088">
    <property type="entry name" value="ANK_REPEAT"/>
    <property type="match status" value="1"/>
</dbReference>
<evidence type="ECO:0000256" key="1">
    <source>
        <dbReference type="PROSITE-ProRule" id="PRU00023"/>
    </source>
</evidence>
<reference evidence="3" key="1">
    <citation type="journal article" date="2020" name="Stud. Mycol.">
        <title>101 Dothideomycetes genomes: a test case for predicting lifestyles and emergence of pathogens.</title>
        <authorList>
            <person name="Haridas S."/>
            <person name="Albert R."/>
            <person name="Binder M."/>
            <person name="Bloem J."/>
            <person name="Labutti K."/>
            <person name="Salamov A."/>
            <person name="Andreopoulos B."/>
            <person name="Baker S."/>
            <person name="Barry K."/>
            <person name="Bills G."/>
            <person name="Bluhm B."/>
            <person name="Cannon C."/>
            <person name="Castanera R."/>
            <person name="Culley D."/>
            <person name="Daum C."/>
            <person name="Ezra D."/>
            <person name="Gonzalez J."/>
            <person name="Henrissat B."/>
            <person name="Kuo A."/>
            <person name="Liang C."/>
            <person name="Lipzen A."/>
            <person name="Lutzoni F."/>
            <person name="Magnuson J."/>
            <person name="Mondo S."/>
            <person name="Nolan M."/>
            <person name="Ohm R."/>
            <person name="Pangilinan J."/>
            <person name="Park H.-J."/>
            <person name="Ramirez L."/>
            <person name="Alfaro M."/>
            <person name="Sun H."/>
            <person name="Tritt A."/>
            <person name="Yoshinaga Y."/>
            <person name="Zwiers L.-H."/>
            <person name="Turgeon B."/>
            <person name="Goodwin S."/>
            <person name="Spatafora J."/>
            <person name="Crous P."/>
            <person name="Grigoriev I."/>
        </authorList>
    </citation>
    <scope>NUCLEOTIDE SEQUENCE</scope>
    <source>
        <strain evidence="3">SCOH1-5</strain>
    </source>
</reference>
<feature type="repeat" description="ANK" evidence="1">
    <location>
        <begin position="34"/>
        <end position="67"/>
    </location>
</feature>
<dbReference type="Gene3D" id="1.25.40.20">
    <property type="entry name" value="Ankyrin repeat-containing domain"/>
    <property type="match status" value="1"/>
</dbReference>
<feature type="region of interest" description="Disordered" evidence="2">
    <location>
        <begin position="182"/>
        <end position="220"/>
    </location>
</feature>
<keyword evidence="4" id="KW-1185">Reference proteome</keyword>
<gene>
    <name evidence="3" type="ORF">CERZMDRAFT_17914</name>
</gene>
<evidence type="ECO:0000313" key="3">
    <source>
        <dbReference type="EMBL" id="KAF2214860.1"/>
    </source>
</evidence>
<evidence type="ECO:0000313" key="4">
    <source>
        <dbReference type="Proteomes" id="UP000799539"/>
    </source>
</evidence>
<evidence type="ECO:0000256" key="2">
    <source>
        <dbReference type="SAM" id="MobiDB-lite"/>
    </source>
</evidence>
<dbReference type="SUPFAM" id="SSF48403">
    <property type="entry name" value="Ankyrin repeat"/>
    <property type="match status" value="1"/>
</dbReference>
<dbReference type="OrthoDB" id="19174at2759"/>
<sequence length="220" mass="23918">PSIDVLLNLVPERPQVVQDKLRAHPELAPKQDHHGYSLVHASASYGHVDLLKALVKDFGVDPNIKDEDGETALFSVEEVAMAKELLELGTDPALRNNDDQTAAEKLADDDEQPEVAAYLREVSSGSVADSSNAPPQSVGNGHGAEAFRPPPLPEGLQLNIGTMMPPEEEAADPEFRRRIEELASRDDFETEEAQRELREIIADALSGTATDSQAPPTSRR</sequence>
<feature type="compositionally biased region" description="Polar residues" evidence="2">
    <location>
        <begin position="207"/>
        <end position="220"/>
    </location>
</feature>
<feature type="compositionally biased region" description="Basic and acidic residues" evidence="2">
    <location>
        <begin position="182"/>
        <end position="201"/>
    </location>
</feature>
<dbReference type="EMBL" id="ML992667">
    <property type="protein sequence ID" value="KAF2214860.1"/>
    <property type="molecule type" value="Genomic_DNA"/>
</dbReference>
<dbReference type="InterPro" id="IPR036770">
    <property type="entry name" value="Ankyrin_rpt-contain_sf"/>
</dbReference>
<accession>A0A6A6FNB3</accession>
<dbReference type="Pfam" id="PF13857">
    <property type="entry name" value="Ank_5"/>
    <property type="match status" value="1"/>
</dbReference>
<organism evidence="3 4">
    <name type="scientific">Cercospora zeae-maydis SCOH1-5</name>
    <dbReference type="NCBI Taxonomy" id="717836"/>
    <lineage>
        <taxon>Eukaryota</taxon>
        <taxon>Fungi</taxon>
        <taxon>Dikarya</taxon>
        <taxon>Ascomycota</taxon>
        <taxon>Pezizomycotina</taxon>
        <taxon>Dothideomycetes</taxon>
        <taxon>Dothideomycetidae</taxon>
        <taxon>Mycosphaerellales</taxon>
        <taxon>Mycosphaerellaceae</taxon>
        <taxon>Cercospora</taxon>
    </lineage>
</organism>
<feature type="region of interest" description="Disordered" evidence="2">
    <location>
        <begin position="122"/>
        <end position="154"/>
    </location>
</feature>
<feature type="non-terminal residue" evidence="3">
    <location>
        <position position="1"/>
    </location>
</feature>
<feature type="compositionally biased region" description="Polar residues" evidence="2">
    <location>
        <begin position="123"/>
        <end position="139"/>
    </location>
</feature>
<name>A0A6A6FNB3_9PEZI</name>
<proteinExistence type="predicted"/>